<feature type="domain" description="HTH luxR-type" evidence="3">
    <location>
        <begin position="850"/>
        <end position="915"/>
    </location>
</feature>
<dbReference type="PRINTS" id="PR00038">
    <property type="entry name" value="HTHLUXR"/>
</dbReference>
<proteinExistence type="predicted"/>
<gene>
    <name evidence="4" type="ORF">SGFS_014330</name>
</gene>
<keyword evidence="2" id="KW-0067">ATP-binding</keyword>
<dbReference type="PANTHER" id="PTHR16305:SF35">
    <property type="entry name" value="TRANSCRIPTIONAL ACTIVATOR DOMAIN"/>
    <property type="match status" value="1"/>
</dbReference>
<name>A0ABM7F2W7_9ACTN</name>
<accession>A0ABM7F2W7</accession>
<dbReference type="Pfam" id="PF00196">
    <property type="entry name" value="GerE"/>
    <property type="match status" value="1"/>
</dbReference>
<dbReference type="Proteomes" id="UP001321542">
    <property type="component" value="Chromosome"/>
</dbReference>
<organism evidence="4 5">
    <name type="scientific">Streptomyces graminofaciens</name>
    <dbReference type="NCBI Taxonomy" id="68212"/>
    <lineage>
        <taxon>Bacteria</taxon>
        <taxon>Bacillati</taxon>
        <taxon>Actinomycetota</taxon>
        <taxon>Actinomycetes</taxon>
        <taxon>Kitasatosporales</taxon>
        <taxon>Streptomycetaceae</taxon>
        <taxon>Streptomyces</taxon>
    </lineage>
</organism>
<dbReference type="InterPro" id="IPR011990">
    <property type="entry name" value="TPR-like_helical_dom_sf"/>
</dbReference>
<dbReference type="InterPro" id="IPR016032">
    <property type="entry name" value="Sig_transdc_resp-reg_C-effctor"/>
</dbReference>
<evidence type="ECO:0000313" key="4">
    <source>
        <dbReference type="EMBL" id="BBC30139.1"/>
    </source>
</evidence>
<dbReference type="InterPro" id="IPR000792">
    <property type="entry name" value="Tscrpt_reg_LuxR_C"/>
</dbReference>
<evidence type="ECO:0000313" key="5">
    <source>
        <dbReference type="Proteomes" id="UP001321542"/>
    </source>
</evidence>
<dbReference type="Pfam" id="PF13191">
    <property type="entry name" value="AAA_16"/>
    <property type="match status" value="1"/>
</dbReference>
<dbReference type="InterPro" id="IPR027417">
    <property type="entry name" value="P-loop_NTPase"/>
</dbReference>
<dbReference type="PANTHER" id="PTHR16305">
    <property type="entry name" value="TESTICULAR SOLUBLE ADENYLYL CYCLASE"/>
    <property type="match status" value="1"/>
</dbReference>
<dbReference type="EMBL" id="AP018448">
    <property type="protein sequence ID" value="BBC30139.1"/>
    <property type="molecule type" value="Genomic_DNA"/>
</dbReference>
<protein>
    <recommendedName>
        <fullName evidence="3">HTH luxR-type domain-containing protein</fullName>
    </recommendedName>
</protein>
<dbReference type="InterPro" id="IPR041664">
    <property type="entry name" value="AAA_16"/>
</dbReference>
<reference evidence="4 5" key="1">
    <citation type="journal article" date="2010" name="ChemBioChem">
        <title>Cloning and characterization of the biosynthetic gene cluster of 16-membered macrolide antibiotic FD-891: involvement of a dual functional cytochrome P450 monooxygenase catalyzing epoxidation and hydroxylation.</title>
        <authorList>
            <person name="Kudo F."/>
            <person name="Motegi A."/>
            <person name="Mizoue K."/>
            <person name="Eguchi T."/>
        </authorList>
    </citation>
    <scope>NUCLEOTIDE SEQUENCE [LARGE SCALE GENOMIC DNA]</scope>
    <source>
        <strain evidence="4 5">A-8890</strain>
    </source>
</reference>
<dbReference type="PROSITE" id="PS50043">
    <property type="entry name" value="HTH_LUXR_2"/>
    <property type="match status" value="1"/>
</dbReference>
<dbReference type="InterPro" id="IPR036388">
    <property type="entry name" value="WH-like_DNA-bd_sf"/>
</dbReference>
<dbReference type="SMART" id="SM00382">
    <property type="entry name" value="AAA"/>
    <property type="match status" value="1"/>
</dbReference>
<evidence type="ECO:0000256" key="2">
    <source>
        <dbReference type="ARBA" id="ARBA00022840"/>
    </source>
</evidence>
<keyword evidence="5" id="KW-1185">Reference proteome</keyword>
<reference evidence="4 5" key="2">
    <citation type="journal article" date="2023" name="ChemBioChem">
        <title>Acyltransferase Domain Exchange between Two Independent Type I Polyketide Synthases in the Same Producer Strain of Macrolide Antibiotics.</title>
        <authorList>
            <person name="Kudo F."/>
            <person name="Kishikawa K."/>
            <person name="Tsuboi K."/>
            <person name="Kido T."/>
            <person name="Usui T."/>
            <person name="Hashimoto J."/>
            <person name="Shin-Ya K."/>
            <person name="Miyanaga A."/>
            <person name="Eguchi T."/>
        </authorList>
    </citation>
    <scope>NUCLEOTIDE SEQUENCE [LARGE SCALE GENOMIC DNA]</scope>
    <source>
        <strain evidence="4 5">A-8890</strain>
    </source>
</reference>
<dbReference type="SUPFAM" id="SSF52540">
    <property type="entry name" value="P-loop containing nucleoside triphosphate hydrolases"/>
    <property type="match status" value="1"/>
</dbReference>
<dbReference type="SUPFAM" id="SSF46894">
    <property type="entry name" value="C-terminal effector domain of the bipartite response regulators"/>
    <property type="match status" value="1"/>
</dbReference>
<evidence type="ECO:0000259" key="3">
    <source>
        <dbReference type="PROSITE" id="PS50043"/>
    </source>
</evidence>
<dbReference type="PROSITE" id="PS00622">
    <property type="entry name" value="HTH_LUXR_1"/>
    <property type="match status" value="1"/>
</dbReference>
<keyword evidence="1" id="KW-0547">Nucleotide-binding</keyword>
<evidence type="ECO:0000256" key="1">
    <source>
        <dbReference type="ARBA" id="ARBA00022741"/>
    </source>
</evidence>
<dbReference type="SMART" id="SM00421">
    <property type="entry name" value="HTH_LUXR"/>
    <property type="match status" value="1"/>
</dbReference>
<dbReference type="SUPFAM" id="SSF48452">
    <property type="entry name" value="TPR-like"/>
    <property type="match status" value="1"/>
</dbReference>
<dbReference type="Gene3D" id="1.10.10.10">
    <property type="entry name" value="Winged helix-like DNA-binding domain superfamily/Winged helix DNA-binding domain"/>
    <property type="match status" value="1"/>
</dbReference>
<dbReference type="CDD" id="cd06170">
    <property type="entry name" value="LuxR_C_like"/>
    <property type="match status" value="1"/>
</dbReference>
<dbReference type="InterPro" id="IPR003593">
    <property type="entry name" value="AAA+_ATPase"/>
</dbReference>
<sequence>MLIEREEELSALHDLHAESRHGNGHVVLVSGAAGSGKSELLYTLAEAVSAAGSLVLRAAGREEERDVPLGLVHQLVRDLSLPVPLRTQMNLLENSLAAGPPVRHETLALQARVAHGLCRALLRAAGSGGLMLCVDDIHHADAVSLSCLLQLLPHSRSAPVMLVFSRPDSARHCPPQLSAELLRHPRYRRVRLAPLTPEGTTELTAKVLGAEEAQALGPVYHSISGGNPLLIRALLGDRCDRSADSADSEVPFVGEEFGQAVLACLRGGEPQILDVARTMAVLDDCASPDRIGRLLRISPSSVANALRHLESAGLVAGHGFRHPAGRSAVLNDIPCDTLGQLRLDAAELLHHEGVPTPTVARHLVAVGHIPKCWAVPVLVDASEHARQCGDLTFALQCLELALAESDDAPARALMTMMLTRLEWQLNPSTVAPRLAHLSDALLTGVLPVQLAVPLSRALLWHGRPDEAAEVIRALGPDAPGSHGLLSEAHEWLRNRYPAMMPLLATVPDGPGTREGREPAANRPLLLAETVFGSTLRNGGDESSAWSAEQVLRSCRLDDTNLYALESALLALVYADRLDRASVWSGKLLQEATVRRVPTWQAKLTGIRAELALRQGDLSEAYALAHAALTHLSPRSWGVAVGAPLSTLVLAATAMGADDVAEEHLRHSVPDAIFQSRYGLQYLYARGHHHLAAGRVHAALDDFLRCGEQARAWDMDLPAFLPWRSGAAAAHLRLGQRDQVRRLAEAELARPGSAKSRSRGVAMCLLAEIAEPRRRTSLLLEAVSVLRLAGDRLELARALAALSCAQRSNGEAGQARRALYQALQLADLCGAERLQRSLLHRSREETPADTAVVPKDPLSAAERRVASLAALGNSNREIADQLCITISTVEQHLTRVYRKLNVSCRADLPSEFQTLAVGSV</sequence>